<reference evidence="3" key="1">
    <citation type="submission" date="2016-10" db="EMBL/GenBank/DDBJ databases">
        <authorList>
            <person name="Varghese N."/>
            <person name="Submissions S."/>
        </authorList>
    </citation>
    <scope>NUCLEOTIDE SEQUENCE [LARGE SCALE GENOMIC DNA]</scope>
    <source>
        <strain evidence="3">DSM 45317</strain>
    </source>
</reference>
<evidence type="ECO:0000256" key="1">
    <source>
        <dbReference type="ARBA" id="ARBA00022801"/>
    </source>
</evidence>
<dbReference type="Pfam" id="PF00702">
    <property type="entry name" value="Hydrolase"/>
    <property type="match status" value="1"/>
</dbReference>
<dbReference type="STRING" id="504800.SAMN04488085_104158"/>
<dbReference type="InterPro" id="IPR023214">
    <property type="entry name" value="HAD_sf"/>
</dbReference>
<dbReference type="PANTHER" id="PTHR43316:SF3">
    <property type="entry name" value="HALOACID DEHALOGENASE, TYPE II (AFU_ORTHOLOGUE AFUA_2G07750)-RELATED"/>
    <property type="match status" value="1"/>
</dbReference>
<keyword evidence="1" id="KW-0378">Hydrolase</keyword>
<dbReference type="RefSeq" id="WP_091323072.1">
    <property type="nucleotide sequence ID" value="NZ_FOSW01000004.1"/>
</dbReference>
<dbReference type="InParanoid" id="A0A1I4D524"/>
<name>A0A1I4D524_9ACTN</name>
<dbReference type="Gene3D" id="3.40.50.1000">
    <property type="entry name" value="HAD superfamily/HAD-like"/>
    <property type="match status" value="1"/>
</dbReference>
<dbReference type="InterPro" id="IPR051540">
    <property type="entry name" value="S-2-haloacid_dehalogenase"/>
</dbReference>
<evidence type="ECO:0000313" key="3">
    <source>
        <dbReference type="Proteomes" id="UP000199152"/>
    </source>
</evidence>
<dbReference type="OrthoDB" id="3774052at2"/>
<dbReference type="Proteomes" id="UP000199152">
    <property type="component" value="Unassembled WGS sequence"/>
</dbReference>
<gene>
    <name evidence="2" type="ORF">SAMN04488085_104158</name>
</gene>
<organism evidence="2 3">
    <name type="scientific">Geodermatophilus ruber</name>
    <dbReference type="NCBI Taxonomy" id="504800"/>
    <lineage>
        <taxon>Bacteria</taxon>
        <taxon>Bacillati</taxon>
        <taxon>Actinomycetota</taxon>
        <taxon>Actinomycetes</taxon>
        <taxon>Geodermatophilales</taxon>
        <taxon>Geodermatophilaceae</taxon>
        <taxon>Geodermatophilus</taxon>
    </lineage>
</organism>
<evidence type="ECO:0000313" key="2">
    <source>
        <dbReference type="EMBL" id="SFK87899.1"/>
    </source>
</evidence>
<dbReference type="SFLD" id="SFLDS00003">
    <property type="entry name" value="Haloacid_Dehalogenase"/>
    <property type="match status" value="1"/>
</dbReference>
<accession>A0A1I4D524</accession>
<dbReference type="InterPro" id="IPR036412">
    <property type="entry name" value="HAD-like_sf"/>
</dbReference>
<dbReference type="GO" id="GO:0016787">
    <property type="term" value="F:hydrolase activity"/>
    <property type="evidence" value="ECO:0007669"/>
    <property type="project" value="UniProtKB-KW"/>
</dbReference>
<dbReference type="EMBL" id="FOSW01000004">
    <property type="protein sequence ID" value="SFK87899.1"/>
    <property type="molecule type" value="Genomic_DNA"/>
</dbReference>
<proteinExistence type="predicted"/>
<dbReference type="AlphaFoldDB" id="A0A1I4D524"/>
<sequence>MIVTFDLFSALTDSRTGGSAVFADLAARRGWDRTGVELYDHWDRHNKGLQRTARPPVTFSELSRQALARTYDEFGLGQGTVEVDLATIEESVPEWPLWPDVADGVRAVAAEHRTGILSNVDDALARTTRAARLVEPELLLTSQRLGAYKPSEQIYRRAAATVAPDRLVHVAASARDVRGALEAGITTVRLVRRGHAVDAEGPQPSLEVEEAADLPGVLQTL</sequence>
<dbReference type="PANTHER" id="PTHR43316">
    <property type="entry name" value="HYDROLASE, HALOACID DELAHOGENASE-RELATED"/>
    <property type="match status" value="1"/>
</dbReference>
<dbReference type="SFLD" id="SFLDG01129">
    <property type="entry name" value="C1.5:_HAD__Beta-PGM__Phosphata"/>
    <property type="match status" value="1"/>
</dbReference>
<protein>
    <submittedName>
        <fullName evidence="2">2-haloacid dehalogenase</fullName>
    </submittedName>
</protein>
<dbReference type="SUPFAM" id="SSF56784">
    <property type="entry name" value="HAD-like"/>
    <property type="match status" value="1"/>
</dbReference>
<keyword evidence="3" id="KW-1185">Reference proteome</keyword>
<dbReference type="Gene3D" id="1.10.150.750">
    <property type="match status" value="1"/>
</dbReference>